<evidence type="ECO:0000313" key="1">
    <source>
        <dbReference type="EMBL" id="SDF23270.1"/>
    </source>
</evidence>
<proteinExistence type="predicted"/>
<accession>A0A1G7JEC8</accession>
<protein>
    <submittedName>
        <fullName evidence="1">Pyocin activator protein PrtN</fullName>
    </submittedName>
</protein>
<dbReference type="OrthoDB" id="6941516at2"/>
<name>A0A1G7JEC8_9GAMM</name>
<dbReference type="EMBL" id="FNBM01000002">
    <property type="protein sequence ID" value="SDF23270.1"/>
    <property type="molecule type" value="Genomic_DNA"/>
</dbReference>
<evidence type="ECO:0000313" key="2">
    <source>
        <dbReference type="Proteomes" id="UP000243378"/>
    </source>
</evidence>
<dbReference type="Pfam" id="PF11112">
    <property type="entry name" value="PyocinActivator"/>
    <property type="match status" value="1"/>
</dbReference>
<dbReference type="GO" id="GO:0006355">
    <property type="term" value="P:regulation of DNA-templated transcription"/>
    <property type="evidence" value="ECO:0007669"/>
    <property type="project" value="InterPro"/>
</dbReference>
<organism evidence="1 2">
    <name type="scientific">Phytopseudomonas seleniipraecipitans</name>
    <dbReference type="NCBI Taxonomy" id="640205"/>
    <lineage>
        <taxon>Bacteria</taxon>
        <taxon>Pseudomonadati</taxon>
        <taxon>Pseudomonadota</taxon>
        <taxon>Gammaproteobacteria</taxon>
        <taxon>Pseudomonadales</taxon>
        <taxon>Pseudomonadaceae</taxon>
        <taxon>Phytopseudomonas</taxon>
    </lineage>
</organism>
<sequence length="91" mass="10484">MTPPNPQPAITTLEQLRQRYAANYITAEQLLADHLPHISSVQHLRRKIREGKLHLQLWQLDASSKRSPWVIYLPQLATWLDRQAEHAANAA</sequence>
<dbReference type="InterPro" id="IPR020518">
    <property type="entry name" value="Tscrpt_reg_PrtN"/>
</dbReference>
<reference evidence="1 2" key="1">
    <citation type="submission" date="2016-10" db="EMBL/GenBank/DDBJ databases">
        <authorList>
            <person name="de Groot N.N."/>
        </authorList>
    </citation>
    <scope>NUCLEOTIDE SEQUENCE [LARGE SCALE GENOMIC DNA]</scope>
    <source>
        <strain evidence="1 2">LMG 25475</strain>
    </source>
</reference>
<dbReference type="AlphaFoldDB" id="A0A1G7JEC8"/>
<dbReference type="STRING" id="640205.SAMN05216381_1091"/>
<dbReference type="Proteomes" id="UP000243378">
    <property type="component" value="Unassembled WGS sequence"/>
</dbReference>
<gene>
    <name evidence="1" type="ORF">SAMN05216381_1091</name>
</gene>
<dbReference type="RefSeq" id="WP_092365611.1">
    <property type="nucleotide sequence ID" value="NZ_FNBM01000002.1"/>
</dbReference>